<feature type="transmembrane region" description="Helical" evidence="8">
    <location>
        <begin position="529"/>
        <end position="549"/>
    </location>
</feature>
<evidence type="ECO:0000259" key="9">
    <source>
        <dbReference type="Pfam" id="PF00361"/>
    </source>
</evidence>
<dbReference type="InterPro" id="IPR052175">
    <property type="entry name" value="ComplexI-like_HydComp"/>
</dbReference>
<feature type="transmembrane region" description="Helical" evidence="8">
    <location>
        <begin position="161"/>
        <end position="185"/>
    </location>
</feature>
<comment type="subcellular location">
    <subcellularLocation>
        <location evidence="1">Cell membrane</location>
        <topology evidence="1">Multi-pass membrane protein</topology>
    </subcellularLocation>
    <subcellularLocation>
        <location evidence="7">Membrane</location>
        <topology evidence="7">Multi-pass membrane protein</topology>
    </subcellularLocation>
</comment>
<feature type="transmembrane region" description="Helical" evidence="8">
    <location>
        <begin position="661"/>
        <end position="679"/>
    </location>
</feature>
<dbReference type="PANTHER" id="PTHR42682">
    <property type="entry name" value="HYDROGENASE-4 COMPONENT F"/>
    <property type="match status" value="1"/>
</dbReference>
<protein>
    <submittedName>
        <fullName evidence="10">Proton-conducting transporter membrane subunit</fullName>
    </submittedName>
</protein>
<feature type="transmembrane region" description="Helical" evidence="8">
    <location>
        <begin position="267"/>
        <end position="289"/>
    </location>
</feature>
<dbReference type="RefSeq" id="WP_285456615.1">
    <property type="nucleotide sequence ID" value="NZ_CP127173.1"/>
</dbReference>
<evidence type="ECO:0000256" key="4">
    <source>
        <dbReference type="ARBA" id="ARBA00022989"/>
    </source>
</evidence>
<evidence type="ECO:0000256" key="8">
    <source>
        <dbReference type="SAM" id="Phobius"/>
    </source>
</evidence>
<dbReference type="EMBL" id="CP127173">
    <property type="protein sequence ID" value="WIV59137.1"/>
    <property type="molecule type" value="Genomic_DNA"/>
</dbReference>
<accession>A0ABY8XTY4</accession>
<feature type="transmembrane region" description="Helical" evidence="8">
    <location>
        <begin position="424"/>
        <end position="449"/>
    </location>
</feature>
<dbReference type="PANTHER" id="PTHR42682:SF3">
    <property type="entry name" value="FORMATE HYDROGENLYASE SUBUNIT 3-RELATED"/>
    <property type="match status" value="1"/>
</dbReference>
<evidence type="ECO:0000313" key="10">
    <source>
        <dbReference type="EMBL" id="WIV59137.1"/>
    </source>
</evidence>
<keyword evidence="11" id="KW-1185">Reference proteome</keyword>
<dbReference type="Pfam" id="PF00361">
    <property type="entry name" value="Proton_antipo_M"/>
    <property type="match status" value="1"/>
</dbReference>
<evidence type="ECO:0000313" key="11">
    <source>
        <dbReference type="Proteomes" id="UP001227101"/>
    </source>
</evidence>
<organism evidence="10 11">
    <name type="scientific">Amycolatopsis nalaikhensis</name>
    <dbReference type="NCBI Taxonomy" id="715472"/>
    <lineage>
        <taxon>Bacteria</taxon>
        <taxon>Bacillati</taxon>
        <taxon>Actinomycetota</taxon>
        <taxon>Actinomycetes</taxon>
        <taxon>Pseudonocardiales</taxon>
        <taxon>Pseudonocardiaceae</taxon>
        <taxon>Amycolatopsis</taxon>
    </lineage>
</organism>
<evidence type="ECO:0000256" key="7">
    <source>
        <dbReference type="RuleBase" id="RU000320"/>
    </source>
</evidence>
<feature type="transmembrane region" description="Helical" evidence="8">
    <location>
        <begin position="326"/>
        <end position="344"/>
    </location>
</feature>
<feature type="transmembrane region" description="Helical" evidence="8">
    <location>
        <begin position="296"/>
        <end position="320"/>
    </location>
</feature>
<keyword evidence="3 7" id="KW-0812">Transmembrane</keyword>
<evidence type="ECO:0000256" key="1">
    <source>
        <dbReference type="ARBA" id="ARBA00004651"/>
    </source>
</evidence>
<feature type="transmembrane region" description="Helical" evidence="8">
    <location>
        <begin position="238"/>
        <end position="255"/>
    </location>
</feature>
<feature type="transmembrane region" description="Helical" evidence="8">
    <location>
        <begin position="132"/>
        <end position="149"/>
    </location>
</feature>
<keyword evidence="6 8" id="KW-0472">Membrane</keyword>
<name>A0ABY8XTY4_9PSEU</name>
<feature type="transmembrane region" description="Helical" evidence="8">
    <location>
        <begin position="80"/>
        <end position="101"/>
    </location>
</feature>
<dbReference type="InterPro" id="IPR001750">
    <property type="entry name" value="ND/Mrp_TM"/>
</dbReference>
<reference evidence="10 11" key="1">
    <citation type="submission" date="2023-06" db="EMBL/GenBank/DDBJ databases">
        <authorList>
            <person name="Oyuntsetseg B."/>
            <person name="Kim S.B."/>
        </authorList>
    </citation>
    <scope>NUCLEOTIDE SEQUENCE [LARGE SCALE GENOMIC DNA]</scope>
    <source>
        <strain evidence="10 11">2-2</strain>
    </source>
</reference>
<gene>
    <name evidence="10" type="ORF">QP939_11155</name>
</gene>
<proteinExistence type="predicted"/>
<evidence type="ECO:0000256" key="2">
    <source>
        <dbReference type="ARBA" id="ARBA00022475"/>
    </source>
</evidence>
<evidence type="ECO:0000256" key="6">
    <source>
        <dbReference type="ARBA" id="ARBA00023136"/>
    </source>
</evidence>
<evidence type="ECO:0000256" key="5">
    <source>
        <dbReference type="ARBA" id="ARBA00023002"/>
    </source>
</evidence>
<feature type="transmembrane region" description="Helical" evidence="8">
    <location>
        <begin position="33"/>
        <end position="52"/>
    </location>
</feature>
<feature type="domain" description="NADH:quinone oxidoreductase/Mrp antiporter transmembrane" evidence="9">
    <location>
        <begin position="128"/>
        <end position="409"/>
    </location>
</feature>
<feature type="transmembrane region" description="Helical" evidence="8">
    <location>
        <begin position="205"/>
        <end position="226"/>
    </location>
</feature>
<feature type="transmembrane region" description="Helical" evidence="8">
    <location>
        <begin position="381"/>
        <end position="404"/>
    </location>
</feature>
<feature type="transmembrane region" description="Helical" evidence="8">
    <location>
        <begin position="469"/>
        <end position="487"/>
    </location>
</feature>
<evidence type="ECO:0000256" key="3">
    <source>
        <dbReference type="ARBA" id="ARBA00022692"/>
    </source>
</evidence>
<feature type="transmembrane region" description="Helical" evidence="8">
    <location>
        <begin position="108"/>
        <end position="126"/>
    </location>
</feature>
<keyword evidence="2" id="KW-1003">Cell membrane</keyword>
<dbReference type="Proteomes" id="UP001227101">
    <property type="component" value="Chromosome"/>
</dbReference>
<keyword evidence="5" id="KW-0560">Oxidoreductase</keyword>
<keyword evidence="4 8" id="KW-1133">Transmembrane helix</keyword>
<sequence>MTDVLLTALGLLGIALLSDLVLGVRHTWARPVPYLLGTAASVLLTVAGSAGLAGTPIRVSLDAFLGFGAAHLTVDRLSALFLVASFGVAIPVSLACAAWAVRPRRVTARGLGCAYALTLASVAVVVTADHVFVFLFAWESLTVAFYLLTAHRRDDRRRTPAIITVVMGKISGAALLIGFLLPAAQTGSFALPGFAALPHTGVRDAAYALLVLGFAVKVGLVPVHVWMPRGYRAAPGPLRAIMAGVAVNVGFYGLWRTLDLLHQPPPWLAVVVLLLGGATALLGIAHASVQTDLTEVVAYSSVENAGLITVGYAVALVGAATGMTSLVAVGLLAATLQLIAHALAKSLLFTATAGIEDATGTTELDELRGVGHRLRFSGTGLAVGALTLAGLPLTAGFVSEWFLLESLMQQFRLGALGYTLPLAVTGALVALTAGFAAVAFVRIVGLTVLGPRGAHEEELARDIGLPGKAAIVVLGAGCLVVAAVAPLEVRFLAAGLQDVVPRAVTASAVKEPWVLQPVYPGFSILSPSWLAVMLPLLFGAATLLCFAFARHRMFAVRRVPAWRSATGGVAGENQYKPFAFTNPTRKVLANILLTRAELRTVERQTGGRDDDPRRDAAGAHLGYTSDVVEAVERFLYRPLLRPLGSLVRTAKRLQNGRLDAYVGYMLIAFLTVLALVLILT</sequence>